<dbReference type="InterPro" id="IPR038996">
    <property type="entry name" value="Gp14"/>
</dbReference>
<accession>A0A6J5M609</accession>
<name>A0A6J5M609_9CAUD</name>
<dbReference type="EMBL" id="LR796384">
    <property type="protein sequence ID" value="CAB4140927.1"/>
    <property type="molecule type" value="Genomic_DNA"/>
</dbReference>
<gene>
    <name evidence="1" type="ORF">UFOVP401_24</name>
</gene>
<proteinExistence type="predicted"/>
<sequence>MSFVAVAVGVGVASIGVNLAAQSKAASEQNKYRRSLGISQNKQYQQNAEAVFRDVGMQIDQLAQREIETMAATRQQLETVSRDAREAGSMARTAVAAAGVEGRSVDALHNQFVRDVADFESTAIRNISNFRAQSAMEAKAIYARGQNAINNGYPNPLPPPATLSPATSIMQGISTGLSVYTALGSFQTPSGVGAAANPTTSAGTPYYLAATPPAGTFGTPSLLAAPSVSAASSAPFFLAR</sequence>
<evidence type="ECO:0008006" key="2">
    <source>
        <dbReference type="Google" id="ProtNLM"/>
    </source>
</evidence>
<evidence type="ECO:0000313" key="1">
    <source>
        <dbReference type="EMBL" id="CAB4140927.1"/>
    </source>
</evidence>
<dbReference type="Pfam" id="PF24072">
    <property type="entry name" value="T7_gp14"/>
    <property type="match status" value="1"/>
</dbReference>
<organism evidence="1">
    <name type="scientific">uncultured Caudovirales phage</name>
    <dbReference type="NCBI Taxonomy" id="2100421"/>
    <lineage>
        <taxon>Viruses</taxon>
        <taxon>Duplodnaviria</taxon>
        <taxon>Heunggongvirae</taxon>
        <taxon>Uroviricota</taxon>
        <taxon>Caudoviricetes</taxon>
        <taxon>Peduoviridae</taxon>
        <taxon>Maltschvirus</taxon>
        <taxon>Maltschvirus maltsch</taxon>
    </lineage>
</organism>
<reference evidence="1" key="1">
    <citation type="submission" date="2020-04" db="EMBL/GenBank/DDBJ databases">
        <authorList>
            <person name="Chiriac C."/>
            <person name="Salcher M."/>
            <person name="Ghai R."/>
            <person name="Kavagutti S V."/>
        </authorList>
    </citation>
    <scope>NUCLEOTIDE SEQUENCE</scope>
</reference>
<protein>
    <recommendedName>
        <fullName evidence="2">Internal virion protein B</fullName>
    </recommendedName>
</protein>